<sequence length="601" mass="66332">MTGPTRHQKNSPGGLSHKIRKRFSHESPRLRGRTSIFGIASRLTHRPITSNDAGSSLMSEKCYDSDAQYIATPKQVAEYPSIRSRIWGRVSPLGQSLYEPIKDEPCDEGRETTEQPRPAGGSRFIEHSDIELPPFEWQAPGCTENEPTQRRFGSPRLVYPPGYSQDLRFRDPMSVIHGDHQPQPCNDAPMATISVNHTEHGSQRNTAGNSLDPSSDNTPNLLLPCAMSAESVTTPYVELSVRKKRQRYSVDQQQTRHSVHLGEIDIPRALASTPTSPRTLSPDQSQDGSGESTVSGASRRYSHPVGSSEFLSTWKPGGLDIGKPRAASSIYSRPTSLSSGPSKYRFESRIFSHLYHNPPDGIAECPSNLEENMVPCKPHDTLNEIGPSSQKSAAHTENDVAPLQESKRAPSWVSDSHSDPSSTRKVSIGWMTEGRRLGYGYTLISEDDEGYHSPRTARGSPEPGDPDHTTEPDNKCSTENQVDIDCKSTEKAPGTGKSVFDIFKVSHRFNSRHLPSKTTIKNDKNRKTGGKSVAALLFRSPTARKRGQIIAPGENFVDQTKCWIKRSRETVRVDDAIILWAISSLTPKKQDPGHEASQPAS</sequence>
<dbReference type="EMBL" id="CH476600">
    <property type="protein sequence ID" value="EAU34540.1"/>
    <property type="molecule type" value="Genomic_DNA"/>
</dbReference>
<feature type="region of interest" description="Disordered" evidence="1">
    <location>
        <begin position="1"/>
        <end position="31"/>
    </location>
</feature>
<reference evidence="3" key="1">
    <citation type="submission" date="2005-09" db="EMBL/GenBank/DDBJ databases">
        <title>Annotation of the Aspergillus terreus NIH2624 genome.</title>
        <authorList>
            <person name="Birren B.W."/>
            <person name="Lander E.S."/>
            <person name="Galagan J.E."/>
            <person name="Nusbaum C."/>
            <person name="Devon K."/>
            <person name="Henn M."/>
            <person name="Ma L.-J."/>
            <person name="Jaffe D.B."/>
            <person name="Butler J."/>
            <person name="Alvarez P."/>
            <person name="Gnerre S."/>
            <person name="Grabherr M."/>
            <person name="Kleber M."/>
            <person name="Mauceli E.W."/>
            <person name="Brockman W."/>
            <person name="Rounsley S."/>
            <person name="Young S.K."/>
            <person name="LaButti K."/>
            <person name="Pushparaj V."/>
            <person name="DeCaprio D."/>
            <person name="Crawford M."/>
            <person name="Koehrsen M."/>
            <person name="Engels R."/>
            <person name="Montgomery P."/>
            <person name="Pearson M."/>
            <person name="Howarth C."/>
            <person name="Larson L."/>
            <person name="Luoma S."/>
            <person name="White J."/>
            <person name="Alvarado L."/>
            <person name="Kodira C.D."/>
            <person name="Zeng Q."/>
            <person name="Oleary S."/>
            <person name="Yandava C."/>
            <person name="Denning D.W."/>
            <person name="Nierman W.C."/>
            <person name="Milne T."/>
            <person name="Madden K."/>
        </authorList>
    </citation>
    <scope>NUCLEOTIDE SEQUENCE [LARGE SCALE GENOMIC DNA]</scope>
    <source>
        <strain evidence="3">NIH 2624 / FGSC A1156</strain>
    </source>
</reference>
<feature type="compositionally biased region" description="Basic and acidic residues" evidence="1">
    <location>
        <begin position="465"/>
        <end position="476"/>
    </location>
</feature>
<dbReference type="HOGENOM" id="CLU_454120_0_0_1"/>
<evidence type="ECO:0000313" key="2">
    <source>
        <dbReference type="EMBL" id="EAU34540.1"/>
    </source>
</evidence>
<feature type="compositionally biased region" description="Polar residues" evidence="1">
    <location>
        <begin position="386"/>
        <end position="395"/>
    </location>
</feature>
<feature type="compositionally biased region" description="Basic and acidic residues" evidence="1">
    <location>
        <begin position="100"/>
        <end position="114"/>
    </location>
</feature>
<evidence type="ECO:0000313" key="3">
    <source>
        <dbReference type="Proteomes" id="UP000007963"/>
    </source>
</evidence>
<dbReference type="VEuPathDB" id="FungiDB:ATEG_05471"/>
<dbReference type="AlphaFoldDB" id="Q0CLG3"/>
<feature type="region of interest" description="Disordered" evidence="1">
    <location>
        <begin position="199"/>
        <end position="222"/>
    </location>
</feature>
<feature type="region of interest" description="Disordered" evidence="1">
    <location>
        <begin position="98"/>
        <end position="124"/>
    </location>
</feature>
<dbReference type="Proteomes" id="UP000007963">
    <property type="component" value="Unassembled WGS sequence"/>
</dbReference>
<feature type="region of interest" description="Disordered" evidence="1">
    <location>
        <begin position="379"/>
        <end position="426"/>
    </location>
</feature>
<feature type="compositionally biased region" description="Low complexity" evidence="1">
    <location>
        <begin position="410"/>
        <end position="421"/>
    </location>
</feature>
<evidence type="ECO:0000256" key="1">
    <source>
        <dbReference type="SAM" id="MobiDB-lite"/>
    </source>
</evidence>
<organism evidence="2 3">
    <name type="scientific">Aspergillus terreus (strain NIH 2624 / FGSC A1156)</name>
    <dbReference type="NCBI Taxonomy" id="341663"/>
    <lineage>
        <taxon>Eukaryota</taxon>
        <taxon>Fungi</taxon>
        <taxon>Dikarya</taxon>
        <taxon>Ascomycota</taxon>
        <taxon>Pezizomycotina</taxon>
        <taxon>Eurotiomycetes</taxon>
        <taxon>Eurotiomycetidae</taxon>
        <taxon>Eurotiales</taxon>
        <taxon>Aspergillaceae</taxon>
        <taxon>Aspergillus</taxon>
        <taxon>Aspergillus subgen. Circumdati</taxon>
    </lineage>
</organism>
<protein>
    <submittedName>
        <fullName evidence="2">Uncharacterized protein</fullName>
    </submittedName>
</protein>
<feature type="compositionally biased region" description="Polar residues" evidence="1">
    <location>
        <begin position="203"/>
        <end position="220"/>
    </location>
</feature>
<feature type="region of interest" description="Disordered" evidence="1">
    <location>
        <begin position="245"/>
        <end position="308"/>
    </location>
</feature>
<dbReference type="RefSeq" id="XP_001214649.1">
    <property type="nucleotide sequence ID" value="XM_001214649.1"/>
</dbReference>
<dbReference type="OrthoDB" id="4226789at2759"/>
<accession>Q0CLG3</accession>
<feature type="compositionally biased region" description="Polar residues" evidence="1">
    <location>
        <begin position="272"/>
        <end position="296"/>
    </location>
</feature>
<feature type="region of interest" description="Disordered" evidence="1">
    <location>
        <begin position="447"/>
        <end position="481"/>
    </location>
</feature>
<gene>
    <name evidence="2" type="ORF">ATEG_05471</name>
</gene>
<dbReference type="GeneID" id="4320852"/>
<proteinExistence type="predicted"/>
<name>Q0CLG3_ASPTN</name>